<dbReference type="RefSeq" id="WP_345376920.1">
    <property type="nucleotide sequence ID" value="NZ_BAABLM010000010.1"/>
</dbReference>
<dbReference type="PANTHER" id="PTHR34580:SF3">
    <property type="entry name" value="PROTEIN PAFB"/>
    <property type="match status" value="1"/>
</dbReference>
<dbReference type="InterPro" id="IPR051534">
    <property type="entry name" value="CBASS_pafABC_assoc_protein"/>
</dbReference>
<dbReference type="InterPro" id="IPR026881">
    <property type="entry name" value="WYL_dom"/>
</dbReference>
<dbReference type="EMBL" id="BAABLM010000010">
    <property type="protein sequence ID" value="GAA4683716.1"/>
    <property type="molecule type" value="Genomic_DNA"/>
</dbReference>
<dbReference type="PANTHER" id="PTHR34580">
    <property type="match status" value="1"/>
</dbReference>
<gene>
    <name evidence="2" type="ORF">GCM10025780_31830</name>
</gene>
<proteinExistence type="predicted"/>
<feature type="domain" description="WYL" evidence="1">
    <location>
        <begin position="158"/>
        <end position="223"/>
    </location>
</feature>
<name>A0ABP8W860_9MICO</name>
<comment type="caution">
    <text evidence="2">The sequence shown here is derived from an EMBL/GenBank/DDBJ whole genome shotgun (WGS) entry which is preliminary data.</text>
</comment>
<dbReference type="Proteomes" id="UP001501295">
    <property type="component" value="Unassembled WGS sequence"/>
</dbReference>
<organism evidence="2 3">
    <name type="scientific">Frondihabitans cladoniiphilus</name>
    <dbReference type="NCBI Taxonomy" id="715785"/>
    <lineage>
        <taxon>Bacteria</taxon>
        <taxon>Bacillati</taxon>
        <taxon>Actinomycetota</taxon>
        <taxon>Actinomycetes</taxon>
        <taxon>Micrococcales</taxon>
        <taxon>Microbacteriaceae</taxon>
        <taxon>Frondihabitans</taxon>
    </lineage>
</organism>
<dbReference type="PROSITE" id="PS52050">
    <property type="entry name" value="WYL"/>
    <property type="match status" value="1"/>
</dbReference>
<evidence type="ECO:0000313" key="2">
    <source>
        <dbReference type="EMBL" id="GAA4683716.1"/>
    </source>
</evidence>
<reference evidence="3" key="1">
    <citation type="journal article" date="2019" name="Int. J. Syst. Evol. Microbiol.">
        <title>The Global Catalogue of Microorganisms (GCM) 10K type strain sequencing project: providing services to taxonomists for standard genome sequencing and annotation.</title>
        <authorList>
            <consortium name="The Broad Institute Genomics Platform"/>
            <consortium name="The Broad Institute Genome Sequencing Center for Infectious Disease"/>
            <person name="Wu L."/>
            <person name="Ma J."/>
        </authorList>
    </citation>
    <scope>NUCLEOTIDE SEQUENCE [LARGE SCALE GENOMIC DNA]</scope>
    <source>
        <strain evidence="3">JCM 18956</strain>
    </source>
</reference>
<keyword evidence="3" id="KW-1185">Reference proteome</keyword>
<sequence>MPAARTPRIPVEERLFSLVLALLATETGLTKTEILSTVQGYRQRWSAGDNAALERQFERDKDDIRELGVPLETLEEPGSSGNNQNLRYRIPRGAYELPDDITFSSEETALLTLAAMVWQEGSVSGESRRALLKLRSLGGATGVPELAYAPRIRSRDTAFDPLRTALDRSVVVRFPYLKPGEASARERRVAPYALVQFQGRWMCSAIEQESGGRRTFLLSRITGPVVVTNEVVDRPTDANAETSLADLEALWDAQTALVRVDPASDAETRLAKRRGTTRLDDHRLVVHFSDRHLLADELASYGPEAFVESPADVQGLVRERLALLVADHVHPTLGGV</sequence>
<evidence type="ECO:0000259" key="1">
    <source>
        <dbReference type="Pfam" id="PF13280"/>
    </source>
</evidence>
<evidence type="ECO:0000313" key="3">
    <source>
        <dbReference type="Proteomes" id="UP001501295"/>
    </source>
</evidence>
<protein>
    <submittedName>
        <fullName evidence="2">WYL domain-containing protein</fullName>
    </submittedName>
</protein>
<accession>A0ABP8W860</accession>
<dbReference type="Pfam" id="PF13280">
    <property type="entry name" value="WYL"/>
    <property type="match status" value="1"/>
</dbReference>